<dbReference type="OrthoDB" id="10260614at2759"/>
<keyword evidence="5 7" id="KW-1133">Transmembrane helix</keyword>
<evidence type="ECO:0000259" key="8">
    <source>
        <dbReference type="Pfam" id="PF01694"/>
    </source>
</evidence>
<dbReference type="InterPro" id="IPR035952">
    <property type="entry name" value="Rhomboid-like_sf"/>
</dbReference>
<dbReference type="GO" id="GO:0006465">
    <property type="term" value="P:signal peptide processing"/>
    <property type="evidence" value="ECO:0007669"/>
    <property type="project" value="TreeGrafter"/>
</dbReference>
<organism evidence="9 10">
    <name type="scientific">Dispira parvispora</name>
    <dbReference type="NCBI Taxonomy" id="1520584"/>
    <lineage>
        <taxon>Eukaryota</taxon>
        <taxon>Fungi</taxon>
        <taxon>Fungi incertae sedis</taxon>
        <taxon>Zoopagomycota</taxon>
        <taxon>Kickxellomycotina</taxon>
        <taxon>Dimargaritomycetes</taxon>
        <taxon>Dimargaritales</taxon>
        <taxon>Dimargaritaceae</taxon>
        <taxon>Dispira</taxon>
    </lineage>
</organism>
<gene>
    <name evidence="9" type="ORF">IWQ62_003879</name>
</gene>
<evidence type="ECO:0000256" key="5">
    <source>
        <dbReference type="ARBA" id="ARBA00022989"/>
    </source>
</evidence>
<evidence type="ECO:0000256" key="6">
    <source>
        <dbReference type="ARBA" id="ARBA00023136"/>
    </source>
</evidence>
<dbReference type="SUPFAM" id="SSF144091">
    <property type="entry name" value="Rhomboid-like"/>
    <property type="match status" value="1"/>
</dbReference>
<evidence type="ECO:0000256" key="3">
    <source>
        <dbReference type="ARBA" id="ARBA00022692"/>
    </source>
</evidence>
<keyword evidence="6 7" id="KW-0472">Membrane</keyword>
<feature type="transmembrane region" description="Helical" evidence="7">
    <location>
        <begin position="259"/>
        <end position="281"/>
    </location>
</feature>
<reference evidence="9" key="1">
    <citation type="submission" date="2022-07" db="EMBL/GenBank/DDBJ databases">
        <title>Phylogenomic reconstructions and comparative analyses of Kickxellomycotina fungi.</title>
        <authorList>
            <person name="Reynolds N.K."/>
            <person name="Stajich J.E."/>
            <person name="Barry K."/>
            <person name="Grigoriev I.V."/>
            <person name="Crous P."/>
            <person name="Smith M.E."/>
        </authorList>
    </citation>
    <scope>NUCLEOTIDE SEQUENCE</scope>
    <source>
        <strain evidence="9">RSA 1196</strain>
    </source>
</reference>
<comment type="similarity">
    <text evidence="2">Belongs to the peptidase S54 family.</text>
</comment>
<evidence type="ECO:0000256" key="7">
    <source>
        <dbReference type="SAM" id="Phobius"/>
    </source>
</evidence>
<dbReference type="GO" id="GO:0004252">
    <property type="term" value="F:serine-type endopeptidase activity"/>
    <property type="evidence" value="ECO:0007669"/>
    <property type="project" value="InterPro"/>
</dbReference>
<feature type="non-terminal residue" evidence="9">
    <location>
        <position position="319"/>
    </location>
</feature>
<accession>A0A9W8E5X6</accession>
<dbReference type="InterPro" id="IPR050925">
    <property type="entry name" value="Rhomboid_protease_S54"/>
</dbReference>
<evidence type="ECO:0000313" key="10">
    <source>
        <dbReference type="Proteomes" id="UP001150925"/>
    </source>
</evidence>
<feature type="transmembrane region" description="Helical" evidence="7">
    <location>
        <begin position="288"/>
        <end position="308"/>
    </location>
</feature>
<dbReference type="Proteomes" id="UP001150925">
    <property type="component" value="Unassembled WGS sequence"/>
</dbReference>
<comment type="subcellular location">
    <subcellularLocation>
        <location evidence="1">Membrane</location>
        <topology evidence="1">Multi-pass membrane protein</topology>
    </subcellularLocation>
</comment>
<dbReference type="EMBL" id="JANBPY010001143">
    <property type="protein sequence ID" value="KAJ1961418.1"/>
    <property type="molecule type" value="Genomic_DNA"/>
</dbReference>
<feature type="transmembrane region" description="Helical" evidence="7">
    <location>
        <begin position="84"/>
        <end position="103"/>
    </location>
</feature>
<dbReference type="Pfam" id="PF01694">
    <property type="entry name" value="Rhomboid"/>
    <property type="match status" value="1"/>
</dbReference>
<dbReference type="PANTHER" id="PTHR43731:SF14">
    <property type="entry name" value="PRESENILIN-ASSOCIATED RHOMBOID-LIKE PROTEIN, MITOCHONDRIAL"/>
    <property type="match status" value="1"/>
</dbReference>
<comment type="caution">
    <text evidence="9">The sequence shown here is derived from an EMBL/GenBank/DDBJ whole genome shotgun (WGS) entry which is preliminary data.</text>
</comment>
<protein>
    <recommendedName>
        <fullName evidence="8">Peptidase S54 rhomboid domain-containing protein</fullName>
    </recommendedName>
</protein>
<dbReference type="Gene3D" id="1.20.1540.10">
    <property type="entry name" value="Rhomboid-like"/>
    <property type="match status" value="1"/>
</dbReference>
<evidence type="ECO:0000313" key="9">
    <source>
        <dbReference type="EMBL" id="KAJ1961418.1"/>
    </source>
</evidence>
<feature type="transmembrane region" description="Helical" evidence="7">
    <location>
        <begin position="183"/>
        <end position="200"/>
    </location>
</feature>
<keyword evidence="4" id="KW-0378">Hydrolase</keyword>
<dbReference type="PANTHER" id="PTHR43731">
    <property type="entry name" value="RHOMBOID PROTEASE"/>
    <property type="match status" value="1"/>
</dbReference>
<evidence type="ECO:0000256" key="1">
    <source>
        <dbReference type="ARBA" id="ARBA00004141"/>
    </source>
</evidence>
<proteinExistence type="inferred from homology"/>
<dbReference type="GO" id="GO:0016020">
    <property type="term" value="C:membrane"/>
    <property type="evidence" value="ECO:0007669"/>
    <property type="project" value="UniProtKB-SubCell"/>
</dbReference>
<name>A0A9W8E5X6_9FUNG</name>
<evidence type="ECO:0000256" key="2">
    <source>
        <dbReference type="ARBA" id="ARBA00009045"/>
    </source>
</evidence>
<keyword evidence="3 7" id="KW-0812">Transmembrane</keyword>
<feature type="domain" description="Peptidase S54 rhomboid" evidence="8">
    <location>
        <begin position="219"/>
        <end position="317"/>
    </location>
</feature>
<keyword evidence="10" id="KW-1185">Reference proteome</keyword>
<sequence length="319" mass="36183">MNALHRLLPSAHRSPTACVNFRTLVLHRHAFSTPTRITGKAGFATFRNKPVFSTLRSRAQTFMYHLPDGSSASYPARSRVLRPILFTLGVGLVSYTVAAVYQVRREERNRHFWRSPLDFFSQPMLIGRGAHTADSVEAETTKRAKLERQIDRVKRWSFLPPFVRRMYIHGVIKWLTASPGTRMSWMLIATHTVIFGLWQLRRAHLFMYRHFTHHPFSGKSYTLLTSCFSHRSFTHFTLNTLGVYYFVPPTADSMSKETFPAFYLTAGATAGLASHVATNLFVRSAMVLPALGASGALYACFGAFTHFLPDARVSFIFLP</sequence>
<dbReference type="InterPro" id="IPR022764">
    <property type="entry name" value="Peptidase_S54_rhomboid_dom"/>
</dbReference>
<dbReference type="AlphaFoldDB" id="A0A9W8E5X6"/>
<evidence type="ECO:0000256" key="4">
    <source>
        <dbReference type="ARBA" id="ARBA00022801"/>
    </source>
</evidence>